<evidence type="ECO:0000313" key="3">
    <source>
        <dbReference type="EMBL" id="KAK5627244.1"/>
    </source>
</evidence>
<feature type="region of interest" description="Disordered" evidence="2">
    <location>
        <begin position="362"/>
        <end position="425"/>
    </location>
</feature>
<evidence type="ECO:0000256" key="1">
    <source>
        <dbReference type="SAM" id="Coils"/>
    </source>
</evidence>
<gene>
    <name evidence="3" type="ORF">RRF57_002959</name>
</gene>
<evidence type="ECO:0000256" key="2">
    <source>
        <dbReference type="SAM" id="MobiDB-lite"/>
    </source>
</evidence>
<feature type="compositionally biased region" description="Basic and acidic residues" evidence="2">
    <location>
        <begin position="413"/>
        <end position="425"/>
    </location>
</feature>
<comment type="caution">
    <text evidence="3">The sequence shown here is derived from an EMBL/GenBank/DDBJ whole genome shotgun (WGS) entry which is preliminary data.</text>
</comment>
<dbReference type="EMBL" id="JAWHQM010000005">
    <property type="protein sequence ID" value="KAK5627244.1"/>
    <property type="molecule type" value="Genomic_DNA"/>
</dbReference>
<keyword evidence="4" id="KW-1185">Reference proteome</keyword>
<feature type="coiled-coil region" evidence="1">
    <location>
        <begin position="465"/>
        <end position="492"/>
    </location>
</feature>
<dbReference type="Proteomes" id="UP001305414">
    <property type="component" value="Unassembled WGS sequence"/>
</dbReference>
<sequence length="662" mass="72929">MPISSIRQSHEKIIASSCSGVGECQRESLASQLTATTKSSRQSTLTYSSSRSSTASGVSTQSKTTIVAQKTDTEATQISEPIEPPSSERCTNAKDRESKPNLAGEDEVGPTEIANSDLYERQEDSERPDSGLSTTSNSNTEANSQPKSIIERRLARKAKVREYKMRDLSRADTIDSPVLGYFPAALPLSRDGPSTSLHSSRRPSTLSVATTISEASNETPRNIDAASHTELTRELPLRERSPTETITEASRTMSAQLTISTVNVTEIEPIYPPTPHWHTSGITMSPIMVVADVESRPGSPTLRFSTLARLEQSSSRVRLKPLRISPHSRQKSLSVTISRNPTTGAIERSASVPIDTRFNRRSLMTMPTPPMSPEVSQASKRLSLPPVPLNLPVTPRERAPPSRFQEWQSSQTADRETEGSLRSTTLKERVMREKLQKEKEITDIVAKTMGPPQRQAVDSDELGPLSLGQNNTESLERRLKRLERNNDAWLSAMKPLLEAMARTLDDMRVDEKSGSLRMSDFVIDMEAEARRVSHSRRGEKEYPSTAWQNFNKSEPGGIKMKDALGTSGSTPLSPVPQELDDFPIADSGVMPGPSTVVAEPDKAGEPEDWSDLDPLIRELSKPRKSRDLQEASGSRKSNALSPLMRELMNASELCTEEVTDVR</sequence>
<feature type="compositionally biased region" description="Basic and acidic residues" evidence="2">
    <location>
        <begin position="530"/>
        <end position="542"/>
    </location>
</feature>
<keyword evidence="1" id="KW-0175">Coiled coil</keyword>
<accession>A0AAN7UTL1</accession>
<feature type="compositionally biased region" description="Low complexity" evidence="2">
    <location>
        <begin position="133"/>
        <end position="144"/>
    </location>
</feature>
<proteinExistence type="predicted"/>
<feature type="compositionally biased region" description="Basic and acidic residues" evidence="2">
    <location>
        <begin position="614"/>
        <end position="629"/>
    </location>
</feature>
<feature type="compositionally biased region" description="Polar residues" evidence="2">
    <location>
        <begin position="631"/>
        <end position="640"/>
    </location>
</feature>
<name>A0AAN7UTL1_9PEZI</name>
<feature type="region of interest" description="Disordered" evidence="2">
    <location>
        <begin position="530"/>
        <end position="662"/>
    </location>
</feature>
<reference evidence="3 4" key="1">
    <citation type="submission" date="2023-10" db="EMBL/GenBank/DDBJ databases">
        <title>Draft genome sequence of Xylaria bambusicola isolate GMP-LS, the root and basal stem rot pathogen of sugarcane in Indonesia.</title>
        <authorList>
            <person name="Selvaraj P."/>
            <person name="Muralishankar V."/>
            <person name="Muruganantham S."/>
            <person name="Sp S."/>
            <person name="Haryani S."/>
            <person name="Lau K.J.X."/>
            <person name="Naqvi N.I."/>
        </authorList>
    </citation>
    <scope>NUCLEOTIDE SEQUENCE [LARGE SCALE GENOMIC DNA]</scope>
    <source>
        <strain evidence="3">GMP-LS</strain>
    </source>
</reference>
<feature type="compositionally biased region" description="Low complexity" evidence="2">
    <location>
        <begin position="39"/>
        <end position="62"/>
    </location>
</feature>
<feature type="region of interest" description="Disordered" evidence="2">
    <location>
        <begin position="33"/>
        <end position="150"/>
    </location>
</feature>
<organism evidence="3 4">
    <name type="scientific">Xylaria bambusicola</name>
    <dbReference type="NCBI Taxonomy" id="326684"/>
    <lineage>
        <taxon>Eukaryota</taxon>
        <taxon>Fungi</taxon>
        <taxon>Dikarya</taxon>
        <taxon>Ascomycota</taxon>
        <taxon>Pezizomycotina</taxon>
        <taxon>Sordariomycetes</taxon>
        <taxon>Xylariomycetidae</taxon>
        <taxon>Xylariales</taxon>
        <taxon>Xylariaceae</taxon>
        <taxon>Xylaria</taxon>
    </lineage>
</organism>
<protein>
    <submittedName>
        <fullName evidence="3">Uncharacterized protein</fullName>
    </submittedName>
</protein>
<dbReference type="AlphaFoldDB" id="A0AAN7UTL1"/>
<evidence type="ECO:0000313" key="4">
    <source>
        <dbReference type="Proteomes" id="UP001305414"/>
    </source>
</evidence>
<feature type="compositionally biased region" description="Polar residues" evidence="2">
    <location>
        <begin position="63"/>
        <end position="79"/>
    </location>
</feature>
<feature type="compositionally biased region" description="Basic and acidic residues" evidence="2">
    <location>
        <begin position="118"/>
        <end position="129"/>
    </location>
</feature>